<reference evidence="2 3" key="1">
    <citation type="submission" date="2024-05" db="EMBL/GenBank/DDBJ databases">
        <title>Genome sequencing of Marine Estuary Bacteria, Shewanella vesiculosa and S. baltica, and Pseudomonas syringae.</title>
        <authorList>
            <person name="Gurung A."/>
            <person name="Maclea K.S."/>
        </authorList>
    </citation>
    <scope>NUCLEOTIDE SEQUENCE [LARGE SCALE GENOMIC DNA]</scope>
    <source>
        <strain evidence="2 3">1A</strain>
    </source>
</reference>
<gene>
    <name evidence="2" type="ORF">ABHN84_00330</name>
</gene>
<accession>A0ABV0FIS9</accession>
<proteinExistence type="predicted"/>
<dbReference type="RefSeq" id="WP_347689359.1">
    <property type="nucleotide sequence ID" value="NZ_JBDPZN010000001.1"/>
</dbReference>
<protein>
    <submittedName>
        <fullName evidence="2">Outer membrane beta-barrel protein</fullName>
    </submittedName>
</protein>
<organism evidence="2 3">
    <name type="scientific">Shewanella vesiculosa</name>
    <dbReference type="NCBI Taxonomy" id="518738"/>
    <lineage>
        <taxon>Bacteria</taxon>
        <taxon>Pseudomonadati</taxon>
        <taxon>Pseudomonadota</taxon>
        <taxon>Gammaproteobacteria</taxon>
        <taxon>Alteromonadales</taxon>
        <taxon>Shewanellaceae</taxon>
        <taxon>Shewanella</taxon>
    </lineage>
</organism>
<evidence type="ECO:0000256" key="1">
    <source>
        <dbReference type="SAM" id="SignalP"/>
    </source>
</evidence>
<dbReference type="EMBL" id="JBDPZN010000001">
    <property type="protein sequence ID" value="MEO3680734.1"/>
    <property type="molecule type" value="Genomic_DNA"/>
</dbReference>
<sequence length="403" mass="44571">MNIPYKLNCIATVIAAIVIANPAFAADEKAGVIRTESGIDFIPGLTSGLKYDDNLTSASGSADKLDSWILTVTPAVQAQMLDGNNVYTLEAGFEYAEYFDSSDDNYLDALLKAKSELELNQSNRAELEVFYVSGHEDRGSGVFEGTSGVLQDEANTFDILSAGGFYEYGAMSTPARIRLNAKYFSKQYTNFETVTQYRNFANTTLGGTLFYDTQSSTSVFLELITVVTAYDEIDPTGDRDSTTNTARLGVEWEATASTEGSIKIGYQAKDFDNNAREDFSGLSWDAKVTWTPLTYSSIDLTTGRASKDPNGVGDFIRATSYGIKWNHEWSELFSSFIGLNQVTDAYTGIDREDKTKAYQFGLNYNVTRWLTLKSGININQVDSTDTQFSFDRNVYFVNAEMTL</sequence>
<feature type="signal peptide" evidence="1">
    <location>
        <begin position="1"/>
        <end position="25"/>
    </location>
</feature>
<keyword evidence="1" id="KW-0732">Signal</keyword>
<dbReference type="InterPro" id="IPR018759">
    <property type="entry name" value="BBP2_2"/>
</dbReference>
<name>A0ABV0FIS9_9GAMM</name>
<comment type="caution">
    <text evidence="2">The sequence shown here is derived from an EMBL/GenBank/DDBJ whole genome shotgun (WGS) entry which is preliminary data.</text>
</comment>
<evidence type="ECO:0000313" key="2">
    <source>
        <dbReference type="EMBL" id="MEO3680734.1"/>
    </source>
</evidence>
<keyword evidence="3" id="KW-1185">Reference proteome</keyword>
<dbReference type="Proteomes" id="UP001477278">
    <property type="component" value="Unassembled WGS sequence"/>
</dbReference>
<feature type="chain" id="PRO_5047496995" evidence="1">
    <location>
        <begin position="26"/>
        <end position="403"/>
    </location>
</feature>
<dbReference type="Pfam" id="PF10082">
    <property type="entry name" value="BBP2_2"/>
    <property type="match status" value="1"/>
</dbReference>
<evidence type="ECO:0000313" key="3">
    <source>
        <dbReference type="Proteomes" id="UP001477278"/>
    </source>
</evidence>